<dbReference type="InterPro" id="IPR011701">
    <property type="entry name" value="MFS"/>
</dbReference>
<dbReference type="EMBL" id="BSOR01000073">
    <property type="protein sequence ID" value="GLR65086.1"/>
    <property type="molecule type" value="Genomic_DNA"/>
</dbReference>
<protein>
    <recommendedName>
        <fullName evidence="9">Major Facilitator Superfamily protein</fullName>
    </recommendedName>
</protein>
<feature type="transmembrane region" description="Helical" evidence="6">
    <location>
        <begin position="234"/>
        <end position="253"/>
    </location>
</feature>
<feature type="transmembrane region" description="Helical" evidence="6">
    <location>
        <begin position="259"/>
        <end position="281"/>
    </location>
</feature>
<proteinExistence type="predicted"/>
<dbReference type="Proteomes" id="UP001156682">
    <property type="component" value="Unassembled WGS sequence"/>
</dbReference>
<feature type="transmembrane region" description="Helical" evidence="6">
    <location>
        <begin position="102"/>
        <end position="133"/>
    </location>
</feature>
<organism evidence="7 8">
    <name type="scientific">Marinospirillum insulare</name>
    <dbReference type="NCBI Taxonomy" id="217169"/>
    <lineage>
        <taxon>Bacteria</taxon>
        <taxon>Pseudomonadati</taxon>
        <taxon>Pseudomonadota</taxon>
        <taxon>Gammaproteobacteria</taxon>
        <taxon>Oceanospirillales</taxon>
        <taxon>Oceanospirillaceae</taxon>
        <taxon>Marinospirillum</taxon>
    </lineage>
</organism>
<dbReference type="InterPro" id="IPR050189">
    <property type="entry name" value="MFS_Efflux_Transporters"/>
</dbReference>
<evidence type="ECO:0000256" key="6">
    <source>
        <dbReference type="SAM" id="Phobius"/>
    </source>
</evidence>
<evidence type="ECO:0000256" key="4">
    <source>
        <dbReference type="ARBA" id="ARBA00022989"/>
    </source>
</evidence>
<feature type="transmembrane region" description="Helical" evidence="6">
    <location>
        <begin position="139"/>
        <end position="158"/>
    </location>
</feature>
<feature type="transmembrane region" description="Helical" evidence="6">
    <location>
        <begin position="196"/>
        <end position="213"/>
    </location>
</feature>
<keyword evidence="3 6" id="KW-0812">Transmembrane</keyword>
<dbReference type="Pfam" id="PF07690">
    <property type="entry name" value="MFS_1"/>
    <property type="match status" value="1"/>
</dbReference>
<evidence type="ECO:0000256" key="5">
    <source>
        <dbReference type="ARBA" id="ARBA00023136"/>
    </source>
</evidence>
<gene>
    <name evidence="7" type="ORF">GCM10007878_25250</name>
</gene>
<comment type="caution">
    <text evidence="7">The sequence shown here is derived from an EMBL/GenBank/DDBJ whole genome shotgun (WGS) entry which is preliminary data.</text>
</comment>
<keyword evidence="8" id="KW-1185">Reference proteome</keyword>
<evidence type="ECO:0000313" key="8">
    <source>
        <dbReference type="Proteomes" id="UP001156682"/>
    </source>
</evidence>
<dbReference type="Gene3D" id="1.20.1720.10">
    <property type="entry name" value="Multidrug resistance protein D"/>
    <property type="match status" value="1"/>
</dbReference>
<feature type="transmembrane region" description="Helical" evidence="6">
    <location>
        <begin position="50"/>
        <end position="74"/>
    </location>
</feature>
<dbReference type="SUPFAM" id="SSF103473">
    <property type="entry name" value="MFS general substrate transporter"/>
    <property type="match status" value="1"/>
</dbReference>
<keyword evidence="2" id="KW-1003">Cell membrane</keyword>
<accession>A0ABQ6A2E7</accession>
<evidence type="ECO:0000256" key="1">
    <source>
        <dbReference type="ARBA" id="ARBA00004651"/>
    </source>
</evidence>
<feature type="transmembrane region" description="Helical" evidence="6">
    <location>
        <begin position="170"/>
        <end position="190"/>
    </location>
</feature>
<comment type="subcellular location">
    <subcellularLocation>
        <location evidence="1">Cell membrane</location>
        <topology evidence="1">Multi-pass membrane protein</topology>
    </subcellularLocation>
</comment>
<dbReference type="PANTHER" id="PTHR43124">
    <property type="entry name" value="PURINE EFFLUX PUMP PBUE"/>
    <property type="match status" value="1"/>
</dbReference>
<evidence type="ECO:0008006" key="9">
    <source>
        <dbReference type="Google" id="ProtNLM"/>
    </source>
</evidence>
<evidence type="ECO:0000256" key="2">
    <source>
        <dbReference type="ARBA" id="ARBA00022475"/>
    </source>
</evidence>
<reference evidence="8" key="1">
    <citation type="journal article" date="2019" name="Int. J. Syst. Evol. Microbiol.">
        <title>The Global Catalogue of Microorganisms (GCM) 10K type strain sequencing project: providing services to taxonomists for standard genome sequencing and annotation.</title>
        <authorList>
            <consortium name="The Broad Institute Genomics Platform"/>
            <consortium name="The Broad Institute Genome Sequencing Center for Infectious Disease"/>
            <person name="Wu L."/>
            <person name="Ma J."/>
        </authorList>
    </citation>
    <scope>NUCLEOTIDE SEQUENCE [LARGE SCALE GENOMIC DNA]</scope>
    <source>
        <strain evidence="8">NBRC 100033</strain>
    </source>
</reference>
<dbReference type="InterPro" id="IPR036259">
    <property type="entry name" value="MFS_trans_sf"/>
</dbReference>
<name>A0ABQ6A2E7_9GAMM</name>
<evidence type="ECO:0000313" key="7">
    <source>
        <dbReference type="EMBL" id="GLR65086.1"/>
    </source>
</evidence>
<dbReference type="PANTHER" id="PTHR43124:SF3">
    <property type="entry name" value="CHLORAMPHENICOL EFFLUX PUMP RV0191"/>
    <property type="match status" value="1"/>
</dbReference>
<sequence length="292" mass="31905">MTSIMCARALVRDLFDNPVAGARLMSQGLTGLGVLACISTPLGGFLTDLFGWRVALTFLAIVSSTLLFLLFFWLEETLKYPNPNALKPANFLKTWRSILRNYTFWSFSLLQAGTYAGLFIFLISSSFLFIRILNISPTVYGLLMFSMSASFIVGTLICRRLLLRFSIPQTVAIGGSISLIGGTLLIFITVLEIPGLMAIMIPVYLFILAHGINQPCSQSGVMGPFPRAAGAASAWSSFIMVVITFGVGYLMGLFMGDSIYPMALGIWFCSIFIALVTWLVVPHAACRSVDLN</sequence>
<evidence type="ECO:0000256" key="3">
    <source>
        <dbReference type="ARBA" id="ARBA00022692"/>
    </source>
</evidence>
<keyword evidence="5 6" id="KW-0472">Membrane</keyword>
<dbReference type="RefSeq" id="WP_348528118.1">
    <property type="nucleotide sequence ID" value="NZ_BSOR01000073.1"/>
</dbReference>
<keyword evidence="4 6" id="KW-1133">Transmembrane helix</keyword>